<feature type="transmembrane region" description="Helical" evidence="1">
    <location>
        <begin position="38"/>
        <end position="59"/>
    </location>
</feature>
<dbReference type="Proteomes" id="UP000324282">
    <property type="component" value="Unassembled WGS sequence"/>
</dbReference>
<organism evidence="3 4">
    <name type="scientific">Stutzerimonas stutzeri</name>
    <name type="common">Pseudomonas stutzeri</name>
    <dbReference type="NCBI Taxonomy" id="316"/>
    <lineage>
        <taxon>Bacteria</taxon>
        <taxon>Pseudomonadati</taxon>
        <taxon>Pseudomonadota</taxon>
        <taxon>Gammaproteobacteria</taxon>
        <taxon>Pseudomonadales</taxon>
        <taxon>Pseudomonadaceae</taxon>
        <taxon>Stutzerimonas</taxon>
    </lineage>
</organism>
<sequence length="96" mass="10127">MNRNLIALAAVTAVLWSQPAFAQEIDLSAVDSLLNSILTALTGVTGRTVMTIVAVFVLIGGAFNFIDWGRVFTLLLIIVVIGVVPTVIQSIWGGTA</sequence>
<dbReference type="RefSeq" id="WP_084697705.1">
    <property type="nucleotide sequence ID" value="NZ_VNHQ01000002.1"/>
</dbReference>
<keyword evidence="1" id="KW-0812">Transmembrane</keyword>
<keyword evidence="1" id="KW-0472">Membrane</keyword>
<feature type="signal peptide" evidence="2">
    <location>
        <begin position="1"/>
        <end position="22"/>
    </location>
</feature>
<keyword evidence="2" id="KW-0732">Signal</keyword>
<feature type="chain" id="PRO_5024341332" evidence="2">
    <location>
        <begin position="23"/>
        <end position="96"/>
    </location>
</feature>
<name>A0A5S5BJU7_STUST</name>
<comment type="caution">
    <text evidence="3">The sequence shown here is derived from an EMBL/GenBank/DDBJ whole genome shotgun (WGS) entry which is preliminary data.</text>
</comment>
<evidence type="ECO:0000313" key="4">
    <source>
        <dbReference type="Proteomes" id="UP000324282"/>
    </source>
</evidence>
<dbReference type="InterPro" id="IPR007039">
    <property type="entry name" value="TrbC/VirB2"/>
</dbReference>
<dbReference type="Pfam" id="PF04956">
    <property type="entry name" value="TrbC"/>
    <property type="match status" value="1"/>
</dbReference>
<evidence type="ECO:0000256" key="2">
    <source>
        <dbReference type="SAM" id="SignalP"/>
    </source>
</evidence>
<keyword evidence="1" id="KW-1133">Transmembrane helix</keyword>
<evidence type="ECO:0000256" key="1">
    <source>
        <dbReference type="SAM" id="Phobius"/>
    </source>
</evidence>
<proteinExistence type="predicted"/>
<accession>A0A5S5BJU7</accession>
<feature type="transmembrane region" description="Helical" evidence="1">
    <location>
        <begin position="71"/>
        <end position="92"/>
    </location>
</feature>
<reference evidence="3 4" key="1">
    <citation type="submission" date="2019-07" db="EMBL/GenBank/DDBJ databases">
        <title>Deep subsurface shale carbon reservoir microbial communities from Ohio and West Virginia, USA.</title>
        <authorList>
            <person name="Wrighton K."/>
        </authorList>
    </citation>
    <scope>NUCLEOTIDE SEQUENCE [LARGE SCALE GENOMIC DNA]</scope>
    <source>
        <strain evidence="3 4">NP_8Ht</strain>
    </source>
</reference>
<dbReference type="AlphaFoldDB" id="A0A5S5BJU7"/>
<gene>
    <name evidence="3" type="ORF">A9A72_10253</name>
</gene>
<dbReference type="EMBL" id="VNHQ01000002">
    <property type="protein sequence ID" value="TYP67347.1"/>
    <property type="molecule type" value="Genomic_DNA"/>
</dbReference>
<protein>
    <submittedName>
        <fullName evidence="3">TrbC/VIRB2 family protein</fullName>
    </submittedName>
</protein>
<evidence type="ECO:0000313" key="3">
    <source>
        <dbReference type="EMBL" id="TYP67347.1"/>
    </source>
</evidence>